<dbReference type="InterPro" id="IPR052037">
    <property type="entry name" value="LPS_export_LptA"/>
</dbReference>
<dbReference type="Gene3D" id="2.60.450.10">
    <property type="entry name" value="Lipopolysaccharide (LPS) transport protein A like domain"/>
    <property type="match status" value="1"/>
</dbReference>
<evidence type="ECO:0000256" key="1">
    <source>
        <dbReference type="ARBA" id="ARBA00022448"/>
    </source>
</evidence>
<dbReference type="Pfam" id="PF03968">
    <property type="entry name" value="LptD_N"/>
    <property type="match status" value="1"/>
</dbReference>
<dbReference type="KEGG" id="dmp:FAK_21530"/>
<dbReference type="PANTHER" id="PTHR36504">
    <property type="entry name" value="LIPOPOLYSACCHARIDE EXPORT SYSTEM PROTEIN LPTA"/>
    <property type="match status" value="1"/>
</dbReference>
<evidence type="ECO:0000256" key="3">
    <source>
        <dbReference type="ARBA" id="ARBA00022764"/>
    </source>
</evidence>
<feature type="chain" id="PRO_5043684083" description="Organic solvent tolerance-like N-terminal domain-containing protein" evidence="4">
    <location>
        <begin position="24"/>
        <end position="187"/>
    </location>
</feature>
<dbReference type="GO" id="GO:0017089">
    <property type="term" value="F:glycolipid transfer activity"/>
    <property type="evidence" value="ECO:0007669"/>
    <property type="project" value="TreeGrafter"/>
</dbReference>
<feature type="signal peptide" evidence="4">
    <location>
        <begin position="1"/>
        <end position="23"/>
    </location>
</feature>
<dbReference type="EMBL" id="AP028679">
    <property type="protein sequence ID" value="BEQ15087.1"/>
    <property type="molecule type" value="Genomic_DNA"/>
</dbReference>
<dbReference type="InterPro" id="IPR005653">
    <property type="entry name" value="OstA-like_N"/>
</dbReference>
<name>A0AAU9F391_9BACT</name>
<gene>
    <name evidence="6" type="ORF">FAK_21530</name>
</gene>
<evidence type="ECO:0000259" key="5">
    <source>
        <dbReference type="Pfam" id="PF03968"/>
    </source>
</evidence>
<keyword evidence="3" id="KW-0574">Periplasm</keyword>
<keyword evidence="2 4" id="KW-0732">Signal</keyword>
<protein>
    <recommendedName>
        <fullName evidence="5">Organic solvent tolerance-like N-terminal domain-containing protein</fullName>
    </recommendedName>
</protein>
<accession>A0AAU9F391</accession>
<feature type="domain" description="Organic solvent tolerance-like N-terminal" evidence="5">
    <location>
        <begin position="36"/>
        <end position="158"/>
    </location>
</feature>
<dbReference type="NCBIfam" id="TIGR03002">
    <property type="entry name" value="outer_YhbN_LptA"/>
    <property type="match status" value="1"/>
</dbReference>
<reference evidence="7" key="1">
    <citation type="journal article" date="2023" name="Arch. Microbiol.">
        <title>Desulfoferula mesophilus gen. nov. sp. nov., a mesophilic sulfate-reducing bacterium isolated from a brackish lake sediment.</title>
        <authorList>
            <person name="Watanabe T."/>
            <person name="Yabe T."/>
            <person name="Tsuji J.M."/>
            <person name="Fukui M."/>
        </authorList>
    </citation>
    <scope>NUCLEOTIDE SEQUENCE [LARGE SCALE GENOMIC DNA]</scope>
    <source>
        <strain evidence="7">12FAK</strain>
    </source>
</reference>
<dbReference type="RefSeq" id="WP_338599011.1">
    <property type="nucleotide sequence ID" value="NZ_AP028679.1"/>
</dbReference>
<sequence>MSRLPFFATVLILCLALAGFAGAATMPMASNDQPIHVVSDSLEVDNKAQVANFIGKVKAVQGDVKITCDKLSVYYDQDAKDQPKAKGAAGEGMLDGGGKVRKVVASGHVKVVQKDRIAVGRQATYWAGGRKMLLEGQATVWRGKNQISGEQITVFLDQDRAVVHGQPGKRVSVTITPNSLKTQEKKK</sequence>
<dbReference type="GO" id="GO:0009279">
    <property type="term" value="C:cell outer membrane"/>
    <property type="evidence" value="ECO:0007669"/>
    <property type="project" value="TreeGrafter"/>
</dbReference>
<dbReference type="GO" id="GO:0030288">
    <property type="term" value="C:outer membrane-bounded periplasmic space"/>
    <property type="evidence" value="ECO:0007669"/>
    <property type="project" value="TreeGrafter"/>
</dbReference>
<dbReference type="GO" id="GO:0001530">
    <property type="term" value="F:lipopolysaccharide binding"/>
    <property type="evidence" value="ECO:0007669"/>
    <property type="project" value="InterPro"/>
</dbReference>
<dbReference type="InterPro" id="IPR014340">
    <property type="entry name" value="LptA"/>
</dbReference>
<evidence type="ECO:0000256" key="2">
    <source>
        <dbReference type="ARBA" id="ARBA00022729"/>
    </source>
</evidence>
<organism evidence="6 7">
    <name type="scientific">Desulfoferula mesophila</name>
    <dbReference type="NCBI Taxonomy" id="3058419"/>
    <lineage>
        <taxon>Bacteria</taxon>
        <taxon>Pseudomonadati</taxon>
        <taxon>Thermodesulfobacteriota</taxon>
        <taxon>Desulfarculia</taxon>
        <taxon>Desulfarculales</taxon>
        <taxon>Desulfarculaceae</taxon>
        <taxon>Desulfoferula</taxon>
    </lineage>
</organism>
<proteinExistence type="predicted"/>
<dbReference type="AlphaFoldDB" id="A0AAU9F391"/>
<keyword evidence="1" id="KW-0813">Transport</keyword>
<dbReference type="GO" id="GO:0015920">
    <property type="term" value="P:lipopolysaccharide transport"/>
    <property type="evidence" value="ECO:0007669"/>
    <property type="project" value="InterPro"/>
</dbReference>
<evidence type="ECO:0000313" key="6">
    <source>
        <dbReference type="EMBL" id="BEQ15087.1"/>
    </source>
</evidence>
<dbReference type="PANTHER" id="PTHR36504:SF1">
    <property type="entry name" value="LIPOPOLYSACCHARIDE EXPORT SYSTEM PROTEIN LPTA"/>
    <property type="match status" value="1"/>
</dbReference>
<keyword evidence="7" id="KW-1185">Reference proteome</keyword>
<evidence type="ECO:0000313" key="7">
    <source>
        <dbReference type="Proteomes" id="UP001366166"/>
    </source>
</evidence>
<dbReference type="Proteomes" id="UP001366166">
    <property type="component" value="Chromosome"/>
</dbReference>
<evidence type="ECO:0000256" key="4">
    <source>
        <dbReference type="SAM" id="SignalP"/>
    </source>
</evidence>